<dbReference type="AlphaFoldDB" id="A0ABD1CS86"/>
<dbReference type="Proteomes" id="UP001562425">
    <property type="component" value="Unassembled WGS sequence"/>
</dbReference>
<name>A0ABD1CS86_CULPP</name>
<keyword evidence="2" id="KW-1185">Reference proteome</keyword>
<organism evidence="1 2">
    <name type="scientific">Culex pipiens pipiens</name>
    <name type="common">Northern house mosquito</name>
    <dbReference type="NCBI Taxonomy" id="38569"/>
    <lineage>
        <taxon>Eukaryota</taxon>
        <taxon>Metazoa</taxon>
        <taxon>Ecdysozoa</taxon>
        <taxon>Arthropoda</taxon>
        <taxon>Hexapoda</taxon>
        <taxon>Insecta</taxon>
        <taxon>Pterygota</taxon>
        <taxon>Neoptera</taxon>
        <taxon>Endopterygota</taxon>
        <taxon>Diptera</taxon>
        <taxon>Nematocera</taxon>
        <taxon>Culicoidea</taxon>
        <taxon>Culicidae</taxon>
        <taxon>Culicinae</taxon>
        <taxon>Culicini</taxon>
        <taxon>Culex</taxon>
        <taxon>Culex</taxon>
    </lineage>
</organism>
<sequence length="172" mass="19361">MNTLNLHTTAKTFTGILSTSGRAQIRIDPRRNVARSYHLLRLTDKIYSTDNGVVAGEASCSERDLLSVAYRNMEQIVTVVLIHKDDKPVIMRALLLRHRHVNGNSHGGFHFGPNQKYSSIQSVDDGHGETKIDGAGRAVGQFVGLQIEDRRLRIEICLHRPWHPTNLMLEKT</sequence>
<proteinExistence type="predicted"/>
<comment type="caution">
    <text evidence="1">The sequence shown here is derived from an EMBL/GenBank/DDBJ whole genome shotgun (WGS) entry which is preliminary data.</text>
</comment>
<dbReference type="EMBL" id="JBEHCU010009779">
    <property type="protein sequence ID" value="KAL1379259.1"/>
    <property type="molecule type" value="Genomic_DNA"/>
</dbReference>
<reference evidence="1 2" key="1">
    <citation type="submission" date="2024-05" db="EMBL/GenBank/DDBJ databases">
        <title>Culex pipiens pipiens assembly and annotation.</title>
        <authorList>
            <person name="Alout H."/>
            <person name="Durand T."/>
        </authorList>
    </citation>
    <scope>NUCLEOTIDE SEQUENCE [LARGE SCALE GENOMIC DNA]</scope>
    <source>
        <strain evidence="1">HA-2024</strain>
        <tissue evidence="1">Whole body</tissue>
    </source>
</reference>
<evidence type="ECO:0000313" key="1">
    <source>
        <dbReference type="EMBL" id="KAL1379259.1"/>
    </source>
</evidence>
<gene>
    <name evidence="1" type="ORF">pipiens_015026</name>
</gene>
<evidence type="ECO:0000313" key="2">
    <source>
        <dbReference type="Proteomes" id="UP001562425"/>
    </source>
</evidence>
<accession>A0ABD1CS86</accession>
<protein>
    <submittedName>
        <fullName evidence="1">Uncharacterized protein</fullName>
    </submittedName>
</protein>